<feature type="compositionally biased region" description="Basic and acidic residues" evidence="1">
    <location>
        <begin position="45"/>
        <end position="64"/>
    </location>
</feature>
<protein>
    <submittedName>
        <fullName evidence="2">Uncharacterized protein</fullName>
    </submittedName>
</protein>
<proteinExistence type="predicted"/>
<sequence length="198" mass="21191">MASSGDVIEAVPEAVEVEQQPAKACDSGSGLPAAATTTEGSRPMLQEDQHHDDDTVPDADRHEAVGPPEQAAAEVPAPEEEPAAEPQQEPPVAAEEEVEPEAAAAAAADDQEMSTRERLKRHRREMAGRVWVPEMWGQEKLLKDWVDCAVFDRPLVPTGLLTARRALIAECCTTRRPDRTSPASSAGSSPLRVPNGCS</sequence>
<dbReference type="Proteomes" id="UP000243499">
    <property type="component" value="Chromosome 7"/>
</dbReference>
<dbReference type="PANTHER" id="PTHR34207">
    <property type="entry name" value="PROTEIN BIC1"/>
    <property type="match status" value="1"/>
</dbReference>
<evidence type="ECO:0000256" key="1">
    <source>
        <dbReference type="SAM" id="MobiDB-lite"/>
    </source>
</evidence>
<organism evidence="2">
    <name type="scientific">Panicum hallii</name>
    <dbReference type="NCBI Taxonomy" id="206008"/>
    <lineage>
        <taxon>Eukaryota</taxon>
        <taxon>Viridiplantae</taxon>
        <taxon>Streptophyta</taxon>
        <taxon>Embryophyta</taxon>
        <taxon>Tracheophyta</taxon>
        <taxon>Spermatophyta</taxon>
        <taxon>Magnoliopsida</taxon>
        <taxon>Liliopsida</taxon>
        <taxon>Poales</taxon>
        <taxon>Poaceae</taxon>
        <taxon>PACMAD clade</taxon>
        <taxon>Panicoideae</taxon>
        <taxon>Panicodae</taxon>
        <taxon>Paniceae</taxon>
        <taxon>Panicinae</taxon>
        <taxon>Panicum</taxon>
        <taxon>Panicum sect. Panicum</taxon>
    </lineage>
</organism>
<feature type="compositionally biased region" description="Low complexity" evidence="1">
    <location>
        <begin position="65"/>
        <end position="76"/>
    </location>
</feature>
<gene>
    <name evidence="2" type="ORF">PAHAL_7G139200</name>
</gene>
<dbReference type="InterPro" id="IPR040374">
    <property type="entry name" value="BIC"/>
</dbReference>
<feature type="region of interest" description="Disordered" evidence="1">
    <location>
        <begin position="173"/>
        <end position="198"/>
    </location>
</feature>
<evidence type="ECO:0000313" key="2">
    <source>
        <dbReference type="EMBL" id="PAN37997.1"/>
    </source>
</evidence>
<dbReference type="EMBL" id="CM008052">
    <property type="protein sequence ID" value="PAN37997.1"/>
    <property type="molecule type" value="Genomic_DNA"/>
</dbReference>
<dbReference type="AlphaFoldDB" id="A0A2S3I6D4"/>
<name>A0A2S3I6D4_9POAL</name>
<dbReference type="CDD" id="cd22645">
    <property type="entry name" value="BIC1_CID"/>
    <property type="match status" value="1"/>
</dbReference>
<feature type="region of interest" description="Disordered" evidence="1">
    <location>
        <begin position="1"/>
        <end position="120"/>
    </location>
</feature>
<dbReference type="Gramene" id="PAN37997">
    <property type="protein sequence ID" value="PAN37997"/>
    <property type="gene ID" value="PAHAL_7G139200"/>
</dbReference>
<dbReference type="GO" id="GO:0009785">
    <property type="term" value="P:blue light signaling pathway"/>
    <property type="evidence" value="ECO:0007669"/>
    <property type="project" value="InterPro"/>
</dbReference>
<accession>A0A2S3I6D4</accession>
<reference evidence="2" key="1">
    <citation type="submission" date="2018-04" db="EMBL/GenBank/DDBJ databases">
        <title>WGS assembly of Panicum hallii.</title>
        <authorList>
            <person name="Lovell J."/>
            <person name="Jenkins J."/>
            <person name="Lowry D."/>
            <person name="Mamidi S."/>
            <person name="Sreedasyam A."/>
            <person name="Weng X."/>
            <person name="Barry K."/>
            <person name="Bonette J."/>
            <person name="Campitelli B."/>
            <person name="Daum C."/>
            <person name="Gordon S."/>
            <person name="Gould B."/>
            <person name="Lipzen A."/>
            <person name="Macqueen A."/>
            <person name="Palacio-Mejia J."/>
            <person name="Plott C."/>
            <person name="Shakirov E."/>
            <person name="Shu S."/>
            <person name="Yoshinaga Y."/>
            <person name="Zane M."/>
            <person name="Rokhsar D."/>
            <person name="Grimwood J."/>
            <person name="Schmutz J."/>
            <person name="Juenger T."/>
        </authorList>
    </citation>
    <scope>NUCLEOTIDE SEQUENCE [LARGE SCALE GENOMIC DNA]</scope>
    <source>
        <strain evidence="2">FIL2</strain>
    </source>
</reference>
<feature type="compositionally biased region" description="Low complexity" evidence="1">
    <location>
        <begin position="84"/>
        <end position="93"/>
    </location>
</feature>
<feature type="compositionally biased region" description="Low complexity" evidence="1">
    <location>
        <begin position="9"/>
        <end position="22"/>
    </location>
</feature>
<dbReference type="PANTHER" id="PTHR34207:SF2">
    <property type="entry name" value="PROTEIN BIC1"/>
    <property type="match status" value="1"/>
</dbReference>